<dbReference type="GO" id="GO:0005886">
    <property type="term" value="C:plasma membrane"/>
    <property type="evidence" value="ECO:0007669"/>
    <property type="project" value="UniProtKB-SubCell"/>
</dbReference>
<keyword evidence="12 15" id="KW-0472">Membrane</keyword>
<evidence type="ECO:0000256" key="11">
    <source>
        <dbReference type="ARBA" id="ARBA00023098"/>
    </source>
</evidence>
<dbReference type="InterPro" id="IPR052214">
    <property type="entry name" value="DAG_Lipase-Related"/>
</dbReference>
<organism evidence="17 18">
    <name type="scientific">Caenorhabditis angaria</name>
    <dbReference type="NCBI Taxonomy" id="860376"/>
    <lineage>
        <taxon>Eukaryota</taxon>
        <taxon>Metazoa</taxon>
        <taxon>Ecdysozoa</taxon>
        <taxon>Nematoda</taxon>
        <taxon>Chromadorea</taxon>
        <taxon>Rhabditida</taxon>
        <taxon>Rhabditina</taxon>
        <taxon>Rhabditomorpha</taxon>
        <taxon>Rhabditoidea</taxon>
        <taxon>Rhabditidae</taxon>
        <taxon>Peloderinae</taxon>
        <taxon>Caenorhabditis</taxon>
    </lineage>
</organism>
<dbReference type="GO" id="GO:0022008">
    <property type="term" value="P:neurogenesis"/>
    <property type="evidence" value="ECO:0007669"/>
    <property type="project" value="TreeGrafter"/>
</dbReference>
<dbReference type="EC" id="3.1.1.116" evidence="14"/>
<feature type="domain" description="Fungal lipase-type" evidence="16">
    <location>
        <begin position="302"/>
        <end position="447"/>
    </location>
</feature>
<keyword evidence="4" id="KW-0597">Phosphoprotein</keyword>
<dbReference type="SUPFAM" id="SSF53474">
    <property type="entry name" value="alpha/beta-Hydrolases"/>
    <property type="match status" value="1"/>
</dbReference>
<evidence type="ECO:0000256" key="8">
    <source>
        <dbReference type="ARBA" id="ARBA00022837"/>
    </source>
</evidence>
<feature type="transmembrane region" description="Helical" evidence="15">
    <location>
        <begin position="47"/>
        <end position="71"/>
    </location>
</feature>
<evidence type="ECO:0000256" key="12">
    <source>
        <dbReference type="ARBA" id="ARBA00023136"/>
    </source>
</evidence>
<comment type="catalytic activity">
    <reaction evidence="13">
        <text>a 1,2-diacyl-sn-glycerol + H2O = a 2-acylglycerol + a fatty acid + H(+)</text>
        <dbReference type="Rhea" id="RHEA:33275"/>
        <dbReference type="ChEBI" id="CHEBI:15377"/>
        <dbReference type="ChEBI" id="CHEBI:15378"/>
        <dbReference type="ChEBI" id="CHEBI:17389"/>
        <dbReference type="ChEBI" id="CHEBI:17815"/>
        <dbReference type="ChEBI" id="CHEBI:28868"/>
        <dbReference type="EC" id="3.1.1.116"/>
    </reaction>
    <physiologicalReaction direction="left-to-right" evidence="13">
        <dbReference type="Rhea" id="RHEA:33276"/>
    </physiologicalReaction>
</comment>
<evidence type="ECO:0000256" key="2">
    <source>
        <dbReference type="ARBA" id="ARBA00004651"/>
    </source>
</evidence>
<evidence type="ECO:0000256" key="4">
    <source>
        <dbReference type="ARBA" id="ARBA00022553"/>
    </source>
</evidence>
<dbReference type="GO" id="GO:0046872">
    <property type="term" value="F:metal ion binding"/>
    <property type="evidence" value="ECO:0007669"/>
    <property type="project" value="UniProtKB-KW"/>
</dbReference>
<evidence type="ECO:0000256" key="6">
    <source>
        <dbReference type="ARBA" id="ARBA00022723"/>
    </source>
</evidence>
<proteinExistence type="predicted"/>
<keyword evidence="11" id="KW-0443">Lipid metabolism</keyword>
<dbReference type="Gene3D" id="3.40.50.1820">
    <property type="entry name" value="alpha/beta hydrolase"/>
    <property type="match status" value="1"/>
</dbReference>
<protein>
    <recommendedName>
        <fullName evidence="14">sn-1-specific diacylglycerol lipase</fullName>
        <ecNumber evidence="14">3.1.1.116</ecNumber>
    </recommendedName>
</protein>
<comment type="cofactor">
    <cofactor evidence="1">
        <name>Ca(2+)</name>
        <dbReference type="ChEBI" id="CHEBI:29108"/>
    </cofactor>
</comment>
<dbReference type="PANTHER" id="PTHR45792">
    <property type="entry name" value="DIACYLGLYCEROL LIPASE HOMOLOG-RELATED"/>
    <property type="match status" value="1"/>
</dbReference>
<evidence type="ECO:0000259" key="16">
    <source>
        <dbReference type="Pfam" id="PF01764"/>
    </source>
</evidence>
<keyword evidence="5 15" id="KW-0812">Transmembrane</keyword>
<evidence type="ECO:0000256" key="1">
    <source>
        <dbReference type="ARBA" id="ARBA00001913"/>
    </source>
</evidence>
<dbReference type="GO" id="GO:0004806">
    <property type="term" value="F:triacylglycerol lipase activity"/>
    <property type="evidence" value="ECO:0007669"/>
    <property type="project" value="TreeGrafter"/>
</dbReference>
<dbReference type="Proteomes" id="UP001152747">
    <property type="component" value="Unassembled WGS sequence"/>
</dbReference>
<name>A0A9P1N2I1_9PELO</name>
<keyword evidence="8" id="KW-0106">Calcium</keyword>
<evidence type="ECO:0000256" key="9">
    <source>
        <dbReference type="ARBA" id="ARBA00022963"/>
    </source>
</evidence>
<keyword evidence="10 15" id="KW-1133">Transmembrane helix</keyword>
<keyword evidence="3" id="KW-1003">Cell membrane</keyword>
<dbReference type="InterPro" id="IPR002921">
    <property type="entry name" value="Fungal_lipase-type"/>
</dbReference>
<reference evidence="17" key="1">
    <citation type="submission" date="2022-11" db="EMBL/GenBank/DDBJ databases">
        <authorList>
            <person name="Kikuchi T."/>
        </authorList>
    </citation>
    <scope>NUCLEOTIDE SEQUENCE</scope>
    <source>
        <strain evidence="17">PS1010</strain>
    </source>
</reference>
<keyword evidence="6" id="KW-0479">Metal-binding</keyword>
<dbReference type="PANTHER" id="PTHR45792:SF2">
    <property type="entry name" value="DIACYLGLYCEROL LIPASE-BETA"/>
    <property type="match status" value="1"/>
</dbReference>
<evidence type="ECO:0000256" key="5">
    <source>
        <dbReference type="ARBA" id="ARBA00022692"/>
    </source>
</evidence>
<dbReference type="GO" id="GO:0005737">
    <property type="term" value="C:cytoplasm"/>
    <property type="evidence" value="ECO:0007669"/>
    <property type="project" value="TreeGrafter"/>
</dbReference>
<evidence type="ECO:0000313" key="17">
    <source>
        <dbReference type="EMBL" id="CAI5445450.1"/>
    </source>
</evidence>
<dbReference type="GO" id="GO:0046340">
    <property type="term" value="P:diacylglycerol catabolic process"/>
    <property type="evidence" value="ECO:0007669"/>
    <property type="project" value="TreeGrafter"/>
</dbReference>
<sequence length="599" mass="68516">MDSTRRTLVTPLLYLRLPIFLTEIAVTVVSTFHAFSSADEVSSCNLTVFRITIVLEWFLILTAAIGIIIVFHLRESDVEDNTLIAQRSWSRRMRIFKIGQNESMRAALDEVALLISSFFVDSDLVFSDVLAGLLLAYHSPNNQYPPVKEKEYASSRPDWMNIEEAEYYLHHASCVYGWPTYLLYNFRPKSIWNLYKQLQCCGSMRCEETVNWEEIEMREERRNINRRKEKVEEYEIDKNAGILLYKGKSMVVEDNCCYCNTAAVVLANQDRNCDLVYMSFRNRVYEVPFAVIVDHDKKSIIVTIRGSCSLIDLVTDLCLADEIMTVDVDQDATLREDSELDKRGDVRVHRGMLRSARFIFETLEKQNILKNTFVVNPSYQLVVCGHSLGAGVGSLLTMLLKQEYPTIRCYAFAPPGCVISEFGQDEMEKYVMSVVAGDDIVSRMSFQTLHKLRQSIFTELVACKRAKYKILIRGVYQLFFEYPWQDEGLSGVSPADMEAALLQQNRVYGGTESSEQQQQSIPEVPQRIQLYVPGRIVYLSESPENGTQEQWIDPKCLSAIKLSVSVLSDHMPAAVQRFMKNRIQSSSRGEIEIVTSQPV</sequence>
<feature type="transmembrane region" description="Helical" evidence="15">
    <location>
        <begin position="12"/>
        <end position="35"/>
    </location>
</feature>
<dbReference type="CDD" id="cd00519">
    <property type="entry name" value="Lipase_3"/>
    <property type="match status" value="1"/>
</dbReference>
<dbReference type="GO" id="GO:0019369">
    <property type="term" value="P:arachidonate metabolic process"/>
    <property type="evidence" value="ECO:0007669"/>
    <property type="project" value="TreeGrafter"/>
</dbReference>
<accession>A0A9P1N2I1</accession>
<gene>
    <name evidence="17" type="ORF">CAMP_LOCUS8087</name>
</gene>
<evidence type="ECO:0000256" key="3">
    <source>
        <dbReference type="ARBA" id="ARBA00022475"/>
    </source>
</evidence>
<evidence type="ECO:0000256" key="14">
    <source>
        <dbReference type="ARBA" id="ARBA00026104"/>
    </source>
</evidence>
<evidence type="ECO:0000256" key="7">
    <source>
        <dbReference type="ARBA" id="ARBA00022801"/>
    </source>
</evidence>
<comment type="caution">
    <text evidence="17">The sequence shown here is derived from an EMBL/GenBank/DDBJ whole genome shotgun (WGS) entry which is preliminary data.</text>
</comment>
<evidence type="ECO:0000313" key="18">
    <source>
        <dbReference type="Proteomes" id="UP001152747"/>
    </source>
</evidence>
<evidence type="ECO:0000256" key="15">
    <source>
        <dbReference type="SAM" id="Phobius"/>
    </source>
</evidence>
<comment type="subcellular location">
    <subcellularLocation>
        <location evidence="2">Cell membrane</location>
        <topology evidence="2">Multi-pass membrane protein</topology>
    </subcellularLocation>
</comment>
<dbReference type="InterPro" id="IPR029058">
    <property type="entry name" value="AB_hydrolase_fold"/>
</dbReference>
<keyword evidence="9" id="KW-0442">Lipid degradation</keyword>
<evidence type="ECO:0000256" key="13">
    <source>
        <dbReference type="ARBA" id="ARBA00024531"/>
    </source>
</evidence>
<dbReference type="AlphaFoldDB" id="A0A9P1N2I1"/>
<dbReference type="OrthoDB" id="438440at2759"/>
<dbReference type="Pfam" id="PF01764">
    <property type="entry name" value="Lipase_3"/>
    <property type="match status" value="1"/>
</dbReference>
<keyword evidence="18" id="KW-1185">Reference proteome</keyword>
<dbReference type="EMBL" id="CANHGI010000003">
    <property type="protein sequence ID" value="CAI5445450.1"/>
    <property type="molecule type" value="Genomic_DNA"/>
</dbReference>
<evidence type="ECO:0000256" key="10">
    <source>
        <dbReference type="ARBA" id="ARBA00022989"/>
    </source>
</evidence>
<keyword evidence="7" id="KW-0378">Hydrolase</keyword>